<name>A0A2R6XZK4_9BACL</name>
<dbReference type="PROSITE" id="PS01218">
    <property type="entry name" value="TATC"/>
    <property type="match status" value="1"/>
</dbReference>
<evidence type="ECO:0000256" key="1">
    <source>
        <dbReference type="ARBA" id="ARBA00004141"/>
    </source>
</evidence>
<comment type="subcellular location">
    <subcellularLocation>
        <location evidence="5">Cell membrane</location>
        <topology evidence="5">Multi-pass membrane protein</topology>
    </subcellularLocation>
    <subcellularLocation>
        <location evidence="1">Membrane</location>
        <topology evidence="1">Multi-pass membrane protein</topology>
    </subcellularLocation>
</comment>
<comment type="similarity">
    <text evidence="5">Belongs to the TatC family.</text>
</comment>
<gene>
    <name evidence="5" type="primary">tatC</name>
    <name evidence="6" type="ORF">BSOLF_1316</name>
</gene>
<dbReference type="EMBL" id="PEBX01000065">
    <property type="protein sequence ID" value="PTQ55859.1"/>
    <property type="molecule type" value="Genomic_DNA"/>
</dbReference>
<dbReference type="GO" id="GO:0043953">
    <property type="term" value="P:protein transport by the Tat complex"/>
    <property type="evidence" value="ECO:0007669"/>
    <property type="project" value="UniProtKB-UniRule"/>
</dbReference>
<organism evidence="6 7">
    <name type="scientific">Candidatus Carbonibacillus altaicus</name>
    <dbReference type="NCBI Taxonomy" id="2163959"/>
    <lineage>
        <taxon>Bacteria</taxon>
        <taxon>Bacillati</taxon>
        <taxon>Bacillota</taxon>
        <taxon>Bacilli</taxon>
        <taxon>Bacillales</taxon>
        <taxon>Candidatus Carbonibacillus</taxon>
    </lineage>
</organism>
<accession>A0A2R6XZK4</accession>
<reference evidence="7" key="1">
    <citation type="journal article" date="2018" name="Sci. Rep.">
        <title>Lignite coal burning seam in the remote Altai Mountains harbors a hydrogen-driven thermophilic microbial community.</title>
        <authorList>
            <person name="Kadnikov V.V."/>
            <person name="Mardanov A.V."/>
            <person name="Ivasenko D.A."/>
            <person name="Antsiferov D.V."/>
            <person name="Beletsky A.V."/>
            <person name="Karnachuk O.V."/>
            <person name="Ravin N.V."/>
        </authorList>
    </citation>
    <scope>NUCLEOTIDE SEQUENCE [LARGE SCALE GENOMIC DNA]</scope>
</reference>
<dbReference type="GO" id="GO:0009977">
    <property type="term" value="F:proton motive force dependent protein transmembrane transporter activity"/>
    <property type="evidence" value="ECO:0007669"/>
    <property type="project" value="TreeGrafter"/>
</dbReference>
<dbReference type="PANTHER" id="PTHR30371">
    <property type="entry name" value="SEC-INDEPENDENT PROTEIN TRANSLOCASE PROTEIN TATC"/>
    <property type="match status" value="1"/>
</dbReference>
<dbReference type="InterPro" id="IPR002033">
    <property type="entry name" value="TatC"/>
</dbReference>
<keyword evidence="5" id="KW-0653">Protein transport</keyword>
<dbReference type="HAMAP" id="MF_00902">
    <property type="entry name" value="TatC"/>
    <property type="match status" value="1"/>
</dbReference>
<dbReference type="AlphaFoldDB" id="A0A2R6XZK4"/>
<keyword evidence="2 5" id="KW-0812">Transmembrane</keyword>
<sequence>MLETFERSSVRRYLDQYGVILWQMARRLLILFIIMYGVALIASPFVFRHIIAETWPLVIFNYEDGLALMFRLAFLLTIIVMVPVATGYVLFEIYRRGWMRSVRLLFGTGLAAVVLFFLGLAFAAFVLLPFLITFIARLGKDFHIEPMYGAVQYTSFLVGLMLPMGVFFELPLVITLIVRLRLVSLEKLKSIRKYVYFFLYVIASMITPPDVMTHVMAALPLIALYEIGLFAAKKMSPTK</sequence>
<keyword evidence="5" id="KW-0813">Transport</keyword>
<evidence type="ECO:0000256" key="3">
    <source>
        <dbReference type="ARBA" id="ARBA00022989"/>
    </source>
</evidence>
<dbReference type="GO" id="GO:0033281">
    <property type="term" value="C:TAT protein transport complex"/>
    <property type="evidence" value="ECO:0007669"/>
    <property type="project" value="UniProtKB-UniRule"/>
</dbReference>
<comment type="function">
    <text evidence="5">Part of the twin-arginine translocation (Tat) system that transports large folded proteins containing a characteristic twin-arginine motif in their signal peptide across membranes.</text>
</comment>
<dbReference type="InterPro" id="IPR019820">
    <property type="entry name" value="Sec-indep_translocase_CS"/>
</dbReference>
<proteinExistence type="inferred from homology"/>
<evidence type="ECO:0000256" key="2">
    <source>
        <dbReference type="ARBA" id="ARBA00022692"/>
    </source>
</evidence>
<feature type="transmembrane region" description="Helical" evidence="5">
    <location>
        <begin position="28"/>
        <end position="47"/>
    </location>
</feature>
<feature type="transmembrane region" description="Helical" evidence="5">
    <location>
        <begin position="213"/>
        <end position="232"/>
    </location>
</feature>
<comment type="caution">
    <text evidence="6">The sequence shown here is derived from an EMBL/GenBank/DDBJ whole genome shotgun (WGS) entry which is preliminary data.</text>
</comment>
<feature type="transmembrane region" description="Helical" evidence="5">
    <location>
        <begin position="103"/>
        <end position="136"/>
    </location>
</feature>
<comment type="subunit">
    <text evidence="5">Forms a complex with TatA.</text>
</comment>
<keyword evidence="3 5" id="KW-1133">Transmembrane helix</keyword>
<keyword evidence="4 5" id="KW-0472">Membrane</keyword>
<keyword evidence="5" id="KW-1003">Cell membrane</keyword>
<feature type="transmembrane region" description="Helical" evidence="5">
    <location>
        <begin position="67"/>
        <end position="91"/>
    </location>
</feature>
<evidence type="ECO:0000313" key="6">
    <source>
        <dbReference type="EMBL" id="PTQ55859.1"/>
    </source>
</evidence>
<feature type="transmembrane region" description="Helical" evidence="5">
    <location>
        <begin position="156"/>
        <end position="178"/>
    </location>
</feature>
<dbReference type="PANTHER" id="PTHR30371:SF0">
    <property type="entry name" value="SEC-INDEPENDENT PROTEIN TRANSLOCASE PROTEIN TATC, CHLOROPLASTIC-RELATED"/>
    <property type="match status" value="1"/>
</dbReference>
<dbReference type="PRINTS" id="PR01840">
    <property type="entry name" value="TATCFAMILY"/>
</dbReference>
<keyword evidence="5" id="KW-0811">Translocation</keyword>
<evidence type="ECO:0000313" key="7">
    <source>
        <dbReference type="Proteomes" id="UP000244338"/>
    </source>
</evidence>
<dbReference type="Pfam" id="PF00902">
    <property type="entry name" value="TatC"/>
    <property type="match status" value="1"/>
</dbReference>
<feature type="transmembrane region" description="Helical" evidence="5">
    <location>
        <begin position="190"/>
        <end position="207"/>
    </location>
</feature>
<dbReference type="Proteomes" id="UP000244338">
    <property type="component" value="Unassembled WGS sequence"/>
</dbReference>
<evidence type="ECO:0000256" key="5">
    <source>
        <dbReference type="HAMAP-Rule" id="MF_00902"/>
    </source>
</evidence>
<evidence type="ECO:0000256" key="4">
    <source>
        <dbReference type="ARBA" id="ARBA00023136"/>
    </source>
</evidence>
<dbReference type="GO" id="GO:0065002">
    <property type="term" value="P:intracellular protein transmembrane transport"/>
    <property type="evidence" value="ECO:0007669"/>
    <property type="project" value="TreeGrafter"/>
</dbReference>
<protein>
    <recommendedName>
        <fullName evidence="5">Sec-independent protein translocase protein TatC</fullName>
    </recommendedName>
</protein>